<evidence type="ECO:0000256" key="6">
    <source>
        <dbReference type="ARBA" id="ARBA00043913"/>
    </source>
</evidence>
<evidence type="ECO:0000256" key="2">
    <source>
        <dbReference type="ARBA" id="ARBA00022737"/>
    </source>
</evidence>
<dbReference type="Pfam" id="PF00400">
    <property type="entry name" value="WD40"/>
    <property type="match status" value="8"/>
</dbReference>
<dbReference type="InterPro" id="IPR015943">
    <property type="entry name" value="WD40/YVTN_repeat-like_dom_sf"/>
</dbReference>
<dbReference type="PROSITE" id="PS00678">
    <property type="entry name" value="WD_REPEATS_1"/>
    <property type="match status" value="3"/>
</dbReference>
<dbReference type="CDD" id="cd00200">
    <property type="entry name" value="WD40"/>
    <property type="match status" value="1"/>
</dbReference>
<dbReference type="Proteomes" id="UP000054821">
    <property type="component" value="Unassembled WGS sequence"/>
</dbReference>
<dbReference type="InterPro" id="IPR020472">
    <property type="entry name" value="WD40_PAC1"/>
</dbReference>
<dbReference type="InterPro" id="IPR019775">
    <property type="entry name" value="WD40_repeat_CS"/>
</dbReference>
<dbReference type="PROSITE" id="PS50294">
    <property type="entry name" value="WD_REPEATS_REGION"/>
    <property type="match status" value="6"/>
</dbReference>
<feature type="repeat" description="WD" evidence="7">
    <location>
        <begin position="1133"/>
        <end position="1167"/>
    </location>
</feature>
<feature type="domain" description="NACHT" evidence="9">
    <location>
        <begin position="388"/>
        <end position="535"/>
    </location>
</feature>
<evidence type="ECO:0000256" key="3">
    <source>
        <dbReference type="ARBA" id="ARBA00023054"/>
    </source>
</evidence>
<evidence type="ECO:0000256" key="7">
    <source>
        <dbReference type="PROSITE-ProRule" id="PRU00221"/>
    </source>
</evidence>
<dbReference type="Pfam" id="PF24883">
    <property type="entry name" value="NPHP3_N"/>
    <property type="match status" value="1"/>
</dbReference>
<dbReference type="GO" id="GO:1990234">
    <property type="term" value="C:transferase complex"/>
    <property type="evidence" value="ECO:0007669"/>
    <property type="project" value="UniProtKB-ARBA"/>
</dbReference>
<evidence type="ECO:0000256" key="4">
    <source>
        <dbReference type="ARBA" id="ARBA00038415"/>
    </source>
</evidence>
<dbReference type="PANTHER" id="PTHR22847:SF637">
    <property type="entry name" value="WD REPEAT DOMAIN 5B"/>
    <property type="match status" value="1"/>
</dbReference>
<feature type="repeat" description="WD" evidence="7">
    <location>
        <begin position="1313"/>
        <end position="1334"/>
    </location>
</feature>
<dbReference type="InterPro" id="IPR036322">
    <property type="entry name" value="WD40_repeat_dom_sf"/>
</dbReference>
<dbReference type="EMBL" id="JPDN02000018">
    <property type="protein sequence ID" value="PON25377.1"/>
    <property type="molecule type" value="Genomic_DNA"/>
</dbReference>
<dbReference type="GeneID" id="29990540"/>
<dbReference type="RefSeq" id="XP_018656350.1">
    <property type="nucleotide sequence ID" value="XM_018810457.1"/>
</dbReference>
<dbReference type="STRING" id="398673.A0A2P4ZM47"/>
<keyword evidence="11" id="KW-1185">Reference proteome</keyword>
<feature type="repeat" description="WD" evidence="7">
    <location>
        <begin position="1042"/>
        <end position="1083"/>
    </location>
</feature>
<accession>A0A2P4ZM47</accession>
<keyword evidence="2" id="KW-0677">Repeat</keyword>
<dbReference type="PANTHER" id="PTHR22847">
    <property type="entry name" value="WD40 REPEAT PROTEIN"/>
    <property type="match status" value="1"/>
</dbReference>
<dbReference type="SMART" id="SM00320">
    <property type="entry name" value="WD40"/>
    <property type="match status" value="10"/>
</dbReference>
<organism evidence="10 11">
    <name type="scientific">Trichoderma gamsii</name>
    <dbReference type="NCBI Taxonomy" id="398673"/>
    <lineage>
        <taxon>Eukaryota</taxon>
        <taxon>Fungi</taxon>
        <taxon>Dikarya</taxon>
        <taxon>Ascomycota</taxon>
        <taxon>Pezizomycotina</taxon>
        <taxon>Sordariomycetes</taxon>
        <taxon>Hypocreomycetidae</taxon>
        <taxon>Hypocreales</taxon>
        <taxon>Hypocreaceae</taxon>
        <taxon>Trichoderma</taxon>
    </lineage>
</organism>
<feature type="region of interest" description="Disordered" evidence="8">
    <location>
        <begin position="1"/>
        <end position="61"/>
    </location>
</feature>
<reference evidence="10 11" key="1">
    <citation type="journal article" date="2016" name="Genome Announc.">
        <title>Draft Whole-Genome Sequence of Trichoderma gamsii T6085, a Promising Biocontrol Agent of Fusarium Head Blight on Wheat.</title>
        <authorList>
            <person name="Baroncelli R."/>
            <person name="Zapparata A."/>
            <person name="Piaggeschi G."/>
            <person name="Sarrocco S."/>
            <person name="Vannacci G."/>
        </authorList>
    </citation>
    <scope>NUCLEOTIDE SEQUENCE [LARGE SCALE GENOMIC DNA]</scope>
    <source>
        <strain evidence="10 11">T6085</strain>
    </source>
</reference>
<comment type="caution">
    <text evidence="10">The sequence shown here is derived from an EMBL/GenBank/DDBJ whole genome shotgun (WGS) entry which is preliminary data.</text>
</comment>
<feature type="repeat" description="WD" evidence="7">
    <location>
        <begin position="1345"/>
        <end position="1386"/>
    </location>
</feature>
<feature type="repeat" description="WD" evidence="7">
    <location>
        <begin position="1000"/>
        <end position="1041"/>
    </location>
</feature>
<evidence type="ECO:0000313" key="10">
    <source>
        <dbReference type="EMBL" id="PON25377.1"/>
    </source>
</evidence>
<keyword evidence="1 7" id="KW-0853">WD repeat</keyword>
<dbReference type="SUPFAM" id="SSF52540">
    <property type="entry name" value="P-loop containing nucleoside triphosphate hydrolases"/>
    <property type="match status" value="1"/>
</dbReference>
<evidence type="ECO:0000259" key="9">
    <source>
        <dbReference type="PROSITE" id="PS50837"/>
    </source>
</evidence>
<dbReference type="PROSITE" id="PS50837">
    <property type="entry name" value="NACHT"/>
    <property type="match status" value="1"/>
</dbReference>
<evidence type="ECO:0000256" key="5">
    <source>
        <dbReference type="ARBA" id="ARBA00039789"/>
    </source>
</evidence>
<evidence type="ECO:0000256" key="8">
    <source>
        <dbReference type="SAM" id="MobiDB-lite"/>
    </source>
</evidence>
<feature type="repeat" description="WD" evidence="7">
    <location>
        <begin position="1168"/>
        <end position="1209"/>
    </location>
</feature>
<dbReference type="Gene3D" id="3.40.50.300">
    <property type="entry name" value="P-loop containing nucleotide triphosphate hydrolases"/>
    <property type="match status" value="1"/>
</dbReference>
<comment type="function">
    <text evidence="6">Involved in mitochondrial fission. Acts as an adapter protein required to form mitochondrial fission complexes. Formation of these complexes is required to promote constriction and fission of the mitochondrial compartment at a late step in mitochondrial division.</text>
</comment>
<dbReference type="InterPro" id="IPR007111">
    <property type="entry name" value="NACHT_NTPase"/>
</dbReference>
<feature type="compositionally biased region" description="Basic residues" evidence="8">
    <location>
        <begin position="1"/>
        <end position="18"/>
    </location>
</feature>
<name>A0A2P4ZM47_9HYPO</name>
<dbReference type="Pfam" id="PF17100">
    <property type="entry name" value="NACHT_N"/>
    <property type="match status" value="1"/>
</dbReference>
<comment type="similarity">
    <text evidence="4">Belongs to the WD repeat MDV1/CAF4 family.</text>
</comment>
<sequence length="1532" mass="171759">MNRKASPKRLGRLKRLFKRNASSPPSSRQRIANVHGPRPPSSSTAVAKAAEPTEQQQHTSLSKSQDLWIAAFEDLAQRQDTARLVRAYIKTLTTVLTTRLSDAEVLACLDDRAKLQGLMKELVEDGQAKLSKRSNTANAVSAVTQFVVSVKGIVDAAVQRIPQAALPWAGASIGLQILMNPANAAKSNLDGIAHVVSRMTWYCALTENLLEKDHVDELESIRPQLETKIISLYKVLLLYQMRSVCSYYRHRGYEFLRGLANWDHWEHDLNTIKETEDALCSDLDRYIKVREKDMMGQLLQHATKTNELLGSFHQTLQDFVFFQKSNVDEKNKQCLRDLFVVDPQDDMKKIERNKDTLLSEANEWIFQMEEYQAFTDWSSTDSAPPLCRLLWIKGSAGTGKTMLLMGIIRELMSHSATLTPKVSFFFCQGTVKSLNTATATLRSLIWLLLVQQPHLMSHLKSKHDNAGASLFEGDGAYFSLNGVFESILQDPKLSPVYLVIDALDECEQGLGDLKRLILTSLKISDKVKWLVSSRPTVDLKSPETEGSLVELDSQKLQNPVNTFIDHKLSMLKARPGYTDEILEQLKKEIIQRAENTFLWVALVFKELDKEDGYQIVVDGMYALDIVRETPSGLSQLYDYIMHKIEKGLRKDCEYCKNVLIAATLAFRPLTLSELRVLAQLPDAAPATIVRKCGSFLVVQDETVYLIHQSAKEYFQENYESRLRPTGMSQGHEDLAMCSIQAMSSNLRRNMYNLDYGFKPENISPPDPDPLASIRYSCVFWADHLNAIHLKSLEHKEALIDDGAVLKFLREKFLNWLESLSLLGNLAEGVELVRKLLHIALNLNVKSRLVQFLEEAENLIRSHASIIERAPLQAYASALVFTPTASEVRAAQWKHRLPFIERLGGIKTHWDSYRQTLEEPNAVESVAFSPSGKMLASASWGDGTIRLWEVSTGSLKQTLKGHSDRVSCVVFSPDGKILASASHDNTIRLWEMSTQSHKRTLEGHIESVNCIAFSPDGKILASSSDDRMIRLWDTAVGSCRQTIEGHCNRVKSVTFSPDGKILASAADHEPIRLYDMATGEHQQTLETHDGLVQCAAFSPDGSILAISLNKNAIQLWDTDSWSLRQTFWTKFVSVFSLAFSPDGKMLAFEGSNAVIQLWDVATGSIWSELTGHRLGINGVAFSPDGMTLASASSDHTIRLWDVDLTTRQRMIEEPINWTRVSAAFMAFSPNGEKLVLASKNDFQVWDTATWSCQQTITPVAMAYKLLVLFSPDGKTLAVTGPDDVQLWDTDTPTWTCRLTQKRARPFNPFMAPIIAFSPDSKMLVTASQEKTTRLWLWDASSGNTLWTLQGDEIHFVAFSPDGKTLASASQSGSISLWDTATRSLQRNLSFEAGRGLYLRLAFSHDSKTLALSLLGVILLWNTTTWECRELFAGASRLSLTFSSDDANLLSDYQPIRLSSISASSTQYFDEHSSETFLHFDDEWICLNKKQILWLPEDYRLSPSLVSVHGNKIAWANRGGRLSLLQVTGAEAMP</sequence>
<dbReference type="Gene3D" id="2.130.10.10">
    <property type="entry name" value="YVTN repeat-like/Quinoprotein amine dehydrogenase"/>
    <property type="match status" value="4"/>
</dbReference>
<dbReference type="InterPro" id="IPR027417">
    <property type="entry name" value="P-loop_NTPase"/>
</dbReference>
<dbReference type="InterPro" id="IPR056884">
    <property type="entry name" value="NPHP3-like_N"/>
</dbReference>
<evidence type="ECO:0000313" key="11">
    <source>
        <dbReference type="Proteomes" id="UP000054821"/>
    </source>
</evidence>
<evidence type="ECO:0000256" key="1">
    <source>
        <dbReference type="ARBA" id="ARBA00022574"/>
    </source>
</evidence>
<protein>
    <recommendedName>
        <fullName evidence="5">Mitochondrial division protein 1</fullName>
    </recommendedName>
</protein>
<dbReference type="InterPro" id="IPR031359">
    <property type="entry name" value="NACHT_N"/>
</dbReference>
<feature type="compositionally biased region" description="Polar residues" evidence="8">
    <location>
        <begin position="20"/>
        <end position="30"/>
    </location>
</feature>
<dbReference type="InterPro" id="IPR001680">
    <property type="entry name" value="WD40_rpt"/>
</dbReference>
<dbReference type="PRINTS" id="PR00320">
    <property type="entry name" value="GPROTEINBRPT"/>
</dbReference>
<feature type="repeat" description="WD" evidence="7">
    <location>
        <begin position="958"/>
        <end position="999"/>
    </location>
</feature>
<gene>
    <name evidence="10" type="ORF">TGAM01_v205671</name>
</gene>
<dbReference type="PROSITE" id="PS50082">
    <property type="entry name" value="WD_REPEATS_2"/>
    <property type="match status" value="9"/>
</dbReference>
<feature type="repeat" description="WD" evidence="7">
    <location>
        <begin position="915"/>
        <end position="957"/>
    </location>
</feature>
<keyword evidence="3" id="KW-0175">Coiled coil</keyword>
<feature type="repeat" description="WD" evidence="7">
    <location>
        <begin position="1084"/>
        <end position="1125"/>
    </location>
</feature>
<proteinExistence type="inferred from homology"/>
<dbReference type="SUPFAM" id="SSF50978">
    <property type="entry name" value="WD40 repeat-like"/>
    <property type="match status" value="2"/>
</dbReference>